<keyword evidence="1 4" id="KW-0812">Transmembrane</keyword>
<feature type="transmembrane region" description="Helical" evidence="4">
    <location>
        <begin position="236"/>
        <end position="257"/>
    </location>
</feature>
<evidence type="ECO:0000259" key="5">
    <source>
        <dbReference type="PROSITE" id="PS50850"/>
    </source>
</evidence>
<evidence type="ECO:0000313" key="6">
    <source>
        <dbReference type="EMBL" id="MDR6765138.1"/>
    </source>
</evidence>
<dbReference type="PROSITE" id="PS50850">
    <property type="entry name" value="MFS"/>
    <property type="match status" value="1"/>
</dbReference>
<comment type="caution">
    <text evidence="6">The sequence shown here is derived from an EMBL/GenBank/DDBJ whole genome shotgun (WGS) entry which is preliminary data.</text>
</comment>
<feature type="transmembrane region" description="Helical" evidence="4">
    <location>
        <begin position="269"/>
        <end position="289"/>
    </location>
</feature>
<name>A0AAJ2F2G4_ACIDE</name>
<feature type="transmembrane region" description="Helical" evidence="4">
    <location>
        <begin position="301"/>
        <end position="320"/>
    </location>
</feature>
<dbReference type="SUPFAM" id="SSF103473">
    <property type="entry name" value="MFS general substrate transporter"/>
    <property type="match status" value="1"/>
</dbReference>
<dbReference type="InterPro" id="IPR020846">
    <property type="entry name" value="MFS_dom"/>
</dbReference>
<dbReference type="EMBL" id="JAVDTS010000001">
    <property type="protein sequence ID" value="MDR6835576.1"/>
    <property type="molecule type" value="Genomic_DNA"/>
</dbReference>
<feature type="transmembrane region" description="Helical" evidence="4">
    <location>
        <begin position="146"/>
        <end position="169"/>
    </location>
</feature>
<dbReference type="InterPro" id="IPR010645">
    <property type="entry name" value="MFS_4"/>
</dbReference>
<evidence type="ECO:0000313" key="8">
    <source>
        <dbReference type="Proteomes" id="UP001249076"/>
    </source>
</evidence>
<keyword evidence="8" id="KW-1185">Reference proteome</keyword>
<keyword evidence="2 4" id="KW-1133">Transmembrane helix</keyword>
<dbReference type="GO" id="GO:0022857">
    <property type="term" value="F:transmembrane transporter activity"/>
    <property type="evidence" value="ECO:0007669"/>
    <property type="project" value="InterPro"/>
</dbReference>
<dbReference type="Pfam" id="PF06779">
    <property type="entry name" value="MFS_4"/>
    <property type="match status" value="1"/>
</dbReference>
<evidence type="ECO:0000256" key="4">
    <source>
        <dbReference type="SAM" id="Phobius"/>
    </source>
</evidence>
<protein>
    <submittedName>
        <fullName evidence="6">MFS family arabinose efflux permease</fullName>
    </submittedName>
</protein>
<feature type="transmembrane region" description="Helical" evidence="4">
    <location>
        <begin position="350"/>
        <end position="378"/>
    </location>
</feature>
<dbReference type="InterPro" id="IPR036259">
    <property type="entry name" value="MFS_trans_sf"/>
</dbReference>
<gene>
    <name evidence="6" type="ORF">J2W88_000396</name>
    <name evidence="7" type="ORF">J2W93_000397</name>
</gene>
<evidence type="ECO:0000313" key="7">
    <source>
        <dbReference type="EMBL" id="MDR6835576.1"/>
    </source>
</evidence>
<accession>A0AAJ2F2G4</accession>
<dbReference type="PANTHER" id="PTHR23537">
    <property type="match status" value="1"/>
</dbReference>
<feature type="transmembrane region" description="Helical" evidence="4">
    <location>
        <begin position="181"/>
        <end position="199"/>
    </location>
</feature>
<dbReference type="PANTHER" id="PTHR23537:SF1">
    <property type="entry name" value="SUGAR TRANSPORTER"/>
    <property type="match status" value="1"/>
</dbReference>
<feature type="transmembrane region" description="Helical" evidence="4">
    <location>
        <begin position="326"/>
        <end position="343"/>
    </location>
</feature>
<evidence type="ECO:0000256" key="3">
    <source>
        <dbReference type="ARBA" id="ARBA00023136"/>
    </source>
</evidence>
<dbReference type="Gene3D" id="1.20.1250.20">
    <property type="entry name" value="MFS general substrate transporter like domains"/>
    <property type="match status" value="2"/>
</dbReference>
<evidence type="ECO:0000256" key="2">
    <source>
        <dbReference type="ARBA" id="ARBA00022989"/>
    </source>
</evidence>
<dbReference type="Proteomes" id="UP001249076">
    <property type="component" value="Unassembled WGS sequence"/>
</dbReference>
<feature type="domain" description="Major facilitator superfamily (MFS) profile" evidence="5">
    <location>
        <begin position="17"/>
        <end position="408"/>
    </location>
</feature>
<feature type="transmembrane region" description="Helical" evidence="4">
    <location>
        <begin position="86"/>
        <end position="106"/>
    </location>
</feature>
<reference evidence="6 8" key="1">
    <citation type="submission" date="2023-07" db="EMBL/GenBank/DDBJ databases">
        <title>Sorghum-associated microbial communities from plants grown in Nebraska, USA.</title>
        <authorList>
            <person name="Schachtman D."/>
        </authorList>
    </citation>
    <scope>NUCLEOTIDE SEQUENCE</scope>
    <source>
        <strain evidence="7 8">BE105</strain>
        <strain evidence="6">BE69</strain>
    </source>
</reference>
<evidence type="ECO:0000256" key="1">
    <source>
        <dbReference type="ARBA" id="ARBA00022692"/>
    </source>
</evidence>
<feature type="transmembrane region" description="Helical" evidence="4">
    <location>
        <begin position="112"/>
        <end position="134"/>
    </location>
</feature>
<organism evidence="6 9">
    <name type="scientific">Acidovorax delafieldii</name>
    <name type="common">Pseudomonas delafieldii</name>
    <dbReference type="NCBI Taxonomy" id="47920"/>
    <lineage>
        <taxon>Bacteria</taxon>
        <taxon>Pseudomonadati</taxon>
        <taxon>Pseudomonadota</taxon>
        <taxon>Betaproteobacteria</taxon>
        <taxon>Burkholderiales</taxon>
        <taxon>Comamonadaceae</taxon>
        <taxon>Acidovorax</taxon>
    </lineage>
</organism>
<dbReference type="Proteomes" id="UP001253458">
    <property type="component" value="Unassembled WGS sequence"/>
</dbReference>
<keyword evidence="3 4" id="KW-0472">Membrane</keyword>
<dbReference type="GO" id="GO:0005886">
    <property type="term" value="C:plasma membrane"/>
    <property type="evidence" value="ECO:0007669"/>
    <property type="project" value="TreeGrafter"/>
</dbReference>
<proteinExistence type="predicted"/>
<dbReference type="RefSeq" id="WP_209816677.1">
    <property type="nucleotide sequence ID" value="NZ_JAVDTL010000001.1"/>
</dbReference>
<sequence length="408" mass="41725">MPSPPPLASLSISPLRSLWLAVALSMGAAISLGITRFAYALLLPPMREDLGWSYTLAGGMNTANALGYLLGALVTPWLLRRVAPGAVLLVGAAMATVFMGLSGFFTQATPLLAQRLLAGGASALVFIAGGLLAARLGAQVPGRSGLLLGLYYGGTGWGISLSALLVPAVLGVAPAPHGWTWAWWALALACVAATLALLWPARVLSGLAAPVAAASGTTPAAAVPDRVRWRALAPALLGYGLFGVGYIAYMTFVVALLREQGRGAGEVTLFYALLGLAVVLSSRIWAGLLDRSRGGEALARLNALLGVATILPAITGAWPVVLASGLLFGGVFLSVVASTTALVRHNLPQALWASGISAFTIVFAAGQIVGPTVVGWIADGPGGLARGLVFSACALWVGALVAWRQRPL</sequence>
<dbReference type="AlphaFoldDB" id="A0AAJ2F2G4"/>
<feature type="transmembrane region" description="Helical" evidence="4">
    <location>
        <begin position="384"/>
        <end position="403"/>
    </location>
</feature>
<feature type="transmembrane region" description="Helical" evidence="4">
    <location>
        <begin position="18"/>
        <end position="42"/>
    </location>
</feature>
<feature type="transmembrane region" description="Helical" evidence="4">
    <location>
        <begin position="62"/>
        <end position="79"/>
    </location>
</feature>
<evidence type="ECO:0000313" key="9">
    <source>
        <dbReference type="Proteomes" id="UP001253458"/>
    </source>
</evidence>
<dbReference type="EMBL" id="JAVDTL010000001">
    <property type="protein sequence ID" value="MDR6765138.1"/>
    <property type="molecule type" value="Genomic_DNA"/>
</dbReference>